<feature type="transmembrane region" description="Helical" evidence="7">
    <location>
        <begin position="125"/>
        <end position="145"/>
    </location>
</feature>
<feature type="transmembrane region" description="Helical" evidence="7">
    <location>
        <begin position="1064"/>
        <end position="1091"/>
    </location>
</feature>
<feature type="transmembrane region" description="Helical" evidence="7">
    <location>
        <begin position="492"/>
        <end position="510"/>
    </location>
</feature>
<evidence type="ECO:0000313" key="9">
    <source>
        <dbReference type="EMBL" id="KPI90453.1"/>
    </source>
</evidence>
<sequence>MDNEQLGIRDGSNPSHDDVRPGFVDGIPASGSSDTRDQPKTQIGTALDESCSIMSSASGPLSVQKAAMLRHRRLAVDLAYGDDSLSMWGRTRHHLRNIWASLKMTRLFLRLVCTDMKKRTCSYCLGFSSVFVVVLFCVLMVSVLTNMPILFLRLSEASHGEYDLRIRAGGVMSAATSFNYTVVRDLFPPSDSYYGLHAPRIVSKFEGQVVSNCPGKQASSLWYSLNGTLCSSASICMQECSNVSRSTVNLFAIDTAAERRMGFGTKYSQPTPGEGEVILSHRASLLMGNIEVGDVIALYGNARTNLEVAFSSFTVNAATDTIMVLKVISIMDPDNSKFPSFTSFAVVSYDAILRDVARGLRPDTPTVNAVAVANTNPDYCASYAYFIMDPYTRLRSYRSTSYNTIRRHVVTWSYGIISPLGVIQIERYAPQLSGLRSTRMMSVFLGLIISIILLALAFLSIVLIYTLLTVGVETKTYELGIQRMVGFTKENLVVLVLTNAYAFTIPAWILGLGAGQAVYVGVRQLFISLIAVTLPLSVTGASVGWATLAGLCIPVVASFFPVLALVTQKLPDALNTSRGRSIGVIFKITRNDSSRLNGTMMGLGVLIFIFGFLIYFLFPSGLLVMNLSLIFYIFFAVLIGLLAGFVLLALNFERVCQVCVSYLLLFWESKAVFSFMQKSLSAHRCRNRKTTLMYSLSLAFVIFITVAVEIQLASFVYTARQKLGCEVHVSTRSLTLREYLTVEKYLDEYVSSGLVSKYTYEYSTDMLIYTRNEVLNSLGRYRRSKANVVPLPPNYYEVLGTSFLRVSSVARLVGQYGLLQSLYTEEGMHRGILSSGASKYLGVGSADGQLLYTASRVINTTSRKTASFAVGVRPVATLDLSPVLSMTAFSSDLTPIIVSIPGLFHQINDTFSSALSGNVVAVRLRVKNPRLYKTIGDALTSALSIQGHSAAVTTITESTEDMATASNILNIFFIMAELMILIICFFSLMSSMTANVFNSSKEIGVLLCMGMSRFQVYRVYVWEAFILVVSSGLVGLAVGIIVAYTMMLQQVLFTQISFPFPFPYLQLCIVVAVGFVSALASSVSPVAYLLGLPSVTHILRRSIT</sequence>
<keyword evidence="5 7" id="KW-0472">Membrane</keyword>
<dbReference type="EMBL" id="LJSK01000005">
    <property type="protein sequence ID" value="KPI90453.1"/>
    <property type="molecule type" value="Genomic_DNA"/>
</dbReference>
<dbReference type="InterPro" id="IPR003838">
    <property type="entry name" value="ABC3_permease_C"/>
</dbReference>
<evidence type="ECO:0000256" key="6">
    <source>
        <dbReference type="SAM" id="MobiDB-lite"/>
    </source>
</evidence>
<keyword evidence="10" id="KW-1185">Reference proteome</keyword>
<feature type="transmembrane region" description="Helical" evidence="7">
    <location>
        <begin position="1019"/>
        <end position="1044"/>
    </location>
</feature>
<dbReference type="AlphaFoldDB" id="A0A0N1IMI9"/>
<keyword evidence="4 7" id="KW-1133">Transmembrane helix</keyword>
<dbReference type="VEuPathDB" id="TriTrypDB:Lsey_0005_0160"/>
<protein>
    <recommendedName>
        <fullName evidence="8">ABC3 transporter permease C-terminal domain-containing protein</fullName>
    </recommendedName>
</protein>
<feature type="transmembrane region" description="Helical" evidence="7">
    <location>
        <begin position="544"/>
        <end position="566"/>
    </location>
</feature>
<evidence type="ECO:0000256" key="3">
    <source>
        <dbReference type="ARBA" id="ARBA00022692"/>
    </source>
</evidence>
<reference evidence="9 10" key="1">
    <citation type="journal article" date="2015" name="PLoS Pathog.">
        <title>Leptomonas seymouri: Adaptations to the Dixenous Life Cycle Analyzed by Genome Sequencing, Transcriptome Profiling and Co-infection with Leishmania donovani.</title>
        <authorList>
            <person name="Kraeva N."/>
            <person name="Butenko A."/>
            <person name="Hlavacova J."/>
            <person name="Kostygov A."/>
            <person name="Myskova J."/>
            <person name="Grybchuk D."/>
            <person name="Lestinova T."/>
            <person name="Votypka J."/>
            <person name="Volf P."/>
            <person name="Opperdoes F."/>
            <person name="Flegontov P."/>
            <person name="Lukes J."/>
            <person name="Yurchenko V."/>
        </authorList>
    </citation>
    <scope>NUCLEOTIDE SEQUENCE [LARGE SCALE GENOMIC DNA]</scope>
    <source>
        <strain evidence="9 10">ATCC 30220</strain>
    </source>
</reference>
<feature type="transmembrane region" description="Helical" evidence="7">
    <location>
        <begin position="630"/>
        <end position="650"/>
    </location>
</feature>
<evidence type="ECO:0000256" key="5">
    <source>
        <dbReference type="ARBA" id="ARBA00023136"/>
    </source>
</evidence>
<feature type="transmembrane region" description="Helical" evidence="7">
    <location>
        <begin position="968"/>
        <end position="989"/>
    </location>
</feature>
<keyword evidence="3 7" id="KW-0812">Transmembrane</keyword>
<feature type="transmembrane region" description="Helical" evidence="7">
    <location>
        <begin position="596"/>
        <end position="618"/>
    </location>
</feature>
<feature type="region of interest" description="Disordered" evidence="6">
    <location>
        <begin position="1"/>
        <end position="40"/>
    </location>
</feature>
<gene>
    <name evidence="9" type="ORF">ABL78_0383</name>
</gene>
<keyword evidence="2" id="KW-1003">Cell membrane</keyword>
<feature type="domain" description="ABC3 transporter permease C-terminal" evidence="8">
    <location>
        <begin position="978"/>
        <end position="1090"/>
    </location>
</feature>
<comment type="subcellular location">
    <subcellularLocation>
        <location evidence="1">Cell membrane</location>
        <topology evidence="1">Multi-pass membrane protein</topology>
    </subcellularLocation>
</comment>
<dbReference type="PANTHER" id="PTHR32522:SF3">
    <property type="entry name" value="ABC3 TRANSPORTER PERMEASE PROTEIN DOMAIN-CONTAINING PROTEIN"/>
    <property type="match status" value="1"/>
</dbReference>
<organism evidence="9 10">
    <name type="scientific">Leptomonas seymouri</name>
    <dbReference type="NCBI Taxonomy" id="5684"/>
    <lineage>
        <taxon>Eukaryota</taxon>
        <taxon>Discoba</taxon>
        <taxon>Euglenozoa</taxon>
        <taxon>Kinetoplastea</taxon>
        <taxon>Metakinetoplastina</taxon>
        <taxon>Trypanosomatida</taxon>
        <taxon>Trypanosomatidae</taxon>
        <taxon>Leishmaniinae</taxon>
        <taxon>Leptomonas</taxon>
    </lineage>
</organism>
<evidence type="ECO:0000256" key="2">
    <source>
        <dbReference type="ARBA" id="ARBA00022475"/>
    </source>
</evidence>
<dbReference type="GO" id="GO:0005886">
    <property type="term" value="C:plasma membrane"/>
    <property type="evidence" value="ECO:0007669"/>
    <property type="project" value="UniProtKB-SubCell"/>
</dbReference>
<evidence type="ECO:0000313" key="10">
    <source>
        <dbReference type="Proteomes" id="UP000038009"/>
    </source>
</evidence>
<evidence type="ECO:0000259" key="8">
    <source>
        <dbReference type="Pfam" id="PF02687"/>
    </source>
</evidence>
<name>A0A0N1IMI9_LEPSE</name>
<evidence type="ECO:0000256" key="7">
    <source>
        <dbReference type="SAM" id="Phobius"/>
    </source>
</evidence>
<dbReference type="PANTHER" id="PTHR32522">
    <property type="match status" value="1"/>
</dbReference>
<dbReference type="OrthoDB" id="2126250at2759"/>
<accession>A0A0N1IMI9</accession>
<evidence type="ECO:0000256" key="1">
    <source>
        <dbReference type="ARBA" id="ARBA00004651"/>
    </source>
</evidence>
<feature type="domain" description="ABC3 transporter permease C-terminal" evidence="8">
    <location>
        <begin position="451"/>
        <end position="568"/>
    </location>
</feature>
<feature type="transmembrane region" description="Helical" evidence="7">
    <location>
        <begin position="443"/>
        <end position="472"/>
    </location>
</feature>
<dbReference type="Pfam" id="PF02687">
    <property type="entry name" value="FtsX"/>
    <property type="match status" value="2"/>
</dbReference>
<dbReference type="Proteomes" id="UP000038009">
    <property type="component" value="Unassembled WGS sequence"/>
</dbReference>
<comment type="caution">
    <text evidence="9">The sequence shown here is derived from an EMBL/GenBank/DDBJ whole genome shotgun (WGS) entry which is preliminary data.</text>
</comment>
<proteinExistence type="predicted"/>
<feature type="transmembrane region" description="Helical" evidence="7">
    <location>
        <begin position="692"/>
        <end position="717"/>
    </location>
</feature>
<dbReference type="OMA" id="FSFMQKS"/>
<evidence type="ECO:0000256" key="4">
    <source>
        <dbReference type="ARBA" id="ARBA00022989"/>
    </source>
</evidence>